<dbReference type="PANTHER" id="PTHR15741:SF27">
    <property type="entry name" value="TRANSCRIPTION FACTOR AP-4"/>
    <property type="match status" value="1"/>
</dbReference>
<feature type="compositionally biased region" description="Low complexity" evidence="6">
    <location>
        <begin position="88"/>
        <end position="97"/>
    </location>
</feature>
<evidence type="ECO:0000256" key="3">
    <source>
        <dbReference type="ARBA" id="ARBA00023125"/>
    </source>
</evidence>
<dbReference type="Proteomes" id="UP000311382">
    <property type="component" value="Unassembled WGS sequence"/>
</dbReference>
<feature type="compositionally biased region" description="Basic residues" evidence="6">
    <location>
        <begin position="260"/>
        <end position="269"/>
    </location>
</feature>
<feature type="compositionally biased region" description="Low complexity" evidence="6">
    <location>
        <begin position="236"/>
        <end position="248"/>
    </location>
</feature>
<dbReference type="OrthoDB" id="5778525at2759"/>
<protein>
    <recommendedName>
        <fullName evidence="7">BHLH domain-containing protein</fullName>
    </recommendedName>
</protein>
<evidence type="ECO:0000256" key="6">
    <source>
        <dbReference type="SAM" id="MobiDB-lite"/>
    </source>
</evidence>
<comment type="subcellular location">
    <subcellularLocation>
        <location evidence="1">Nucleus</location>
    </subcellularLocation>
</comment>
<dbReference type="GO" id="GO:0000978">
    <property type="term" value="F:RNA polymerase II cis-regulatory region sequence-specific DNA binding"/>
    <property type="evidence" value="ECO:0007669"/>
    <property type="project" value="TreeGrafter"/>
</dbReference>
<dbReference type="SMART" id="SM00353">
    <property type="entry name" value="HLH"/>
    <property type="match status" value="1"/>
</dbReference>
<accession>A0A5C5FM03</accession>
<feature type="compositionally biased region" description="Low complexity" evidence="6">
    <location>
        <begin position="182"/>
        <end position="206"/>
    </location>
</feature>
<feature type="region of interest" description="Disordered" evidence="6">
    <location>
        <begin position="78"/>
        <end position="113"/>
    </location>
</feature>
<feature type="compositionally biased region" description="Gly residues" evidence="6">
    <location>
        <begin position="371"/>
        <end position="381"/>
    </location>
</feature>
<feature type="compositionally biased region" description="Low complexity" evidence="6">
    <location>
        <begin position="419"/>
        <end position="431"/>
    </location>
</feature>
<organism evidence="8 9">
    <name type="scientific">Rhodotorula diobovata</name>
    <dbReference type="NCBI Taxonomy" id="5288"/>
    <lineage>
        <taxon>Eukaryota</taxon>
        <taxon>Fungi</taxon>
        <taxon>Dikarya</taxon>
        <taxon>Basidiomycota</taxon>
        <taxon>Pucciniomycotina</taxon>
        <taxon>Microbotryomycetes</taxon>
        <taxon>Sporidiobolales</taxon>
        <taxon>Sporidiobolaceae</taxon>
        <taxon>Rhodotorula</taxon>
    </lineage>
</organism>
<sequence>MNGAQDADYRPWSHLASQAALGGGRVDAAFLTEPGPYEDFEYSTGVDFSSFSAPTAGTSAGHLTRPFSPFHANLPSSFASPLGSHSRVPVSASSTAALPPPPSALSAGGVPEPGPLFDSAESALFSSFLTTLDVDPGFLFNPVLPPGMPSPPSTATAPYGSGDDRRERDSLGRDVGGMTLRGAGAASSSTASTPRSAGTASSSFAPLPRPLHAPAAALPPLPPATLTAGPPPPPLSLRAASPARAALLSDEDELPYASHGRARGVRHGKLQNEEEVDEEDEEDEPAAAKDSDPDFEPTTRGGPAVGASAAMGARRRARGSGAGAGATAARGRGKKARVAESADGAEGGDVEMRPPEEAAASGRGGARAKRGGAGARRGAGGARASLSRVPPGEGPDYAALEGGGGSASAASPPPPPTPSSSSAAAGGARAPTLSESQKRSNHILSEQKRRNAIRVGFKDLVGLLVAGEGASGVVLGGGAGGGGVAGGDDEDDEAGGGGKPGAKKRKGKGSGRGRGRRGDVSTNASKSVVLTQAASYILWLERGNAALEREVARVEGLLRDARVDA</sequence>
<feature type="compositionally biased region" description="Acidic residues" evidence="6">
    <location>
        <begin position="273"/>
        <end position="285"/>
    </location>
</feature>
<dbReference type="GO" id="GO:0005634">
    <property type="term" value="C:nucleus"/>
    <property type="evidence" value="ECO:0007669"/>
    <property type="project" value="UniProtKB-SubCell"/>
</dbReference>
<evidence type="ECO:0000256" key="1">
    <source>
        <dbReference type="ARBA" id="ARBA00004123"/>
    </source>
</evidence>
<dbReference type="InterPro" id="IPR011598">
    <property type="entry name" value="bHLH_dom"/>
</dbReference>
<dbReference type="STRING" id="5288.A0A5C5FM03"/>
<gene>
    <name evidence="8" type="ORF">DMC30DRAFT_449358</name>
</gene>
<feature type="compositionally biased region" description="Basic and acidic residues" evidence="6">
    <location>
        <begin position="162"/>
        <end position="172"/>
    </location>
</feature>
<dbReference type="GO" id="GO:0046983">
    <property type="term" value="F:protein dimerization activity"/>
    <property type="evidence" value="ECO:0007669"/>
    <property type="project" value="InterPro"/>
</dbReference>
<dbReference type="InterPro" id="IPR052207">
    <property type="entry name" value="Max-like/E-box_TFs"/>
</dbReference>
<dbReference type="EMBL" id="SOZI01000171">
    <property type="protein sequence ID" value="TNY17853.1"/>
    <property type="molecule type" value="Genomic_DNA"/>
</dbReference>
<dbReference type="GO" id="GO:0000981">
    <property type="term" value="F:DNA-binding transcription factor activity, RNA polymerase II-specific"/>
    <property type="evidence" value="ECO:0007669"/>
    <property type="project" value="TreeGrafter"/>
</dbReference>
<keyword evidence="4" id="KW-0804">Transcription</keyword>
<reference evidence="8 9" key="1">
    <citation type="submission" date="2019-03" db="EMBL/GenBank/DDBJ databases">
        <title>Rhodosporidium diobovatum UCD-FST 08-225 genome sequencing, assembly, and annotation.</title>
        <authorList>
            <person name="Fakankun I.U."/>
            <person name="Fristensky B."/>
            <person name="Levin D.B."/>
        </authorList>
    </citation>
    <scope>NUCLEOTIDE SEQUENCE [LARGE SCALE GENOMIC DNA]</scope>
    <source>
        <strain evidence="8 9">UCD-FST 08-225</strain>
    </source>
</reference>
<keyword evidence="9" id="KW-1185">Reference proteome</keyword>
<dbReference type="SUPFAM" id="SSF47459">
    <property type="entry name" value="HLH, helix-loop-helix DNA-binding domain"/>
    <property type="match status" value="1"/>
</dbReference>
<feature type="region of interest" description="Disordered" evidence="6">
    <location>
        <begin position="143"/>
        <end position="451"/>
    </location>
</feature>
<keyword evidence="5" id="KW-0539">Nucleus</keyword>
<feature type="compositionally biased region" description="Low complexity" evidence="6">
    <location>
        <begin position="301"/>
        <end position="312"/>
    </location>
</feature>
<evidence type="ECO:0000256" key="4">
    <source>
        <dbReference type="ARBA" id="ARBA00023163"/>
    </source>
</evidence>
<name>A0A5C5FM03_9BASI</name>
<feature type="region of interest" description="Disordered" evidence="6">
    <location>
        <begin position="475"/>
        <end position="524"/>
    </location>
</feature>
<evidence type="ECO:0000259" key="7">
    <source>
        <dbReference type="SMART" id="SM00353"/>
    </source>
</evidence>
<feature type="compositionally biased region" description="Pro residues" evidence="6">
    <location>
        <begin position="143"/>
        <end position="152"/>
    </location>
</feature>
<feature type="compositionally biased region" description="Basic residues" evidence="6">
    <location>
        <begin position="501"/>
        <end position="515"/>
    </location>
</feature>
<evidence type="ECO:0000256" key="5">
    <source>
        <dbReference type="ARBA" id="ARBA00023242"/>
    </source>
</evidence>
<feature type="compositionally biased region" description="Pro residues" evidence="6">
    <location>
        <begin position="207"/>
        <end position="235"/>
    </location>
</feature>
<keyword evidence="2" id="KW-0805">Transcription regulation</keyword>
<keyword evidence="3" id="KW-0238">DNA-binding</keyword>
<dbReference type="Gene3D" id="4.10.280.10">
    <property type="entry name" value="Helix-loop-helix DNA-binding domain"/>
    <property type="match status" value="1"/>
</dbReference>
<evidence type="ECO:0000256" key="2">
    <source>
        <dbReference type="ARBA" id="ARBA00023015"/>
    </source>
</evidence>
<dbReference type="PANTHER" id="PTHR15741">
    <property type="entry name" value="BASIC HELIX-LOOP-HELIX ZIP TRANSCRIPTION FACTOR"/>
    <property type="match status" value="1"/>
</dbReference>
<feature type="compositionally biased region" description="Gly residues" evidence="6">
    <location>
        <begin position="475"/>
        <end position="486"/>
    </location>
</feature>
<dbReference type="AlphaFoldDB" id="A0A5C5FM03"/>
<feature type="domain" description="BHLH" evidence="7">
    <location>
        <begin position="443"/>
        <end position="546"/>
    </location>
</feature>
<dbReference type="InterPro" id="IPR036638">
    <property type="entry name" value="HLH_DNA-bd_sf"/>
</dbReference>
<evidence type="ECO:0000313" key="9">
    <source>
        <dbReference type="Proteomes" id="UP000311382"/>
    </source>
</evidence>
<proteinExistence type="predicted"/>
<evidence type="ECO:0000313" key="8">
    <source>
        <dbReference type="EMBL" id="TNY17853.1"/>
    </source>
</evidence>
<comment type="caution">
    <text evidence="8">The sequence shown here is derived from an EMBL/GenBank/DDBJ whole genome shotgun (WGS) entry which is preliminary data.</text>
</comment>